<proteinExistence type="predicted"/>
<sequence>MSSQTLVLSASGLKNIVLNSQEKEDEFKFIFGDKEIKLHRLFAEFVSPKVAHMHQCDPTIDHLNLSDLTKNISTFDSKIQSEILTERTFNTIEALSIGYSVEIEEGDINNLQLFSAILENEELFNKMNELSQKVQSKQTSYEDIIKSIQIYDLINTEFADKYVSSKIDEINEIFSSEESEVRDKLSGLSKSVLSYILRNDKFKVRDNDKLFDIIKEMNTREEEEENVDFYELIDISGLSEEKFCDFLSIFDYREMTGNIWRQICEFVTNKCESKRDKKVRRQEDGSVNIEYDGDTSHQFSGVVNYIIKNKNDNETNDDVINVTASSTRGSHYPKYAVEFDSNEYFLSSHRSDWLQYDFKGKKIRPTSYSIRTRDDNDDQNPLSWKIEVSNTGNENDWKTIDSREKETSVSKRNQNATFNIQTTLSPNDNYRYIRFKCTGNTSGNCACLAISSLEYFGTLIK</sequence>
<protein>
    <recommendedName>
        <fullName evidence="1">F5/8 type C domain-containing protein</fullName>
    </recommendedName>
</protein>
<accession>A0ABR2K096</accession>
<evidence type="ECO:0000313" key="3">
    <source>
        <dbReference type="Proteomes" id="UP001470230"/>
    </source>
</evidence>
<comment type="caution">
    <text evidence="2">The sequence shown here is derived from an EMBL/GenBank/DDBJ whole genome shotgun (WGS) entry which is preliminary data.</text>
</comment>
<name>A0ABR2K096_9EUKA</name>
<reference evidence="2 3" key="1">
    <citation type="submission" date="2024-04" db="EMBL/GenBank/DDBJ databases">
        <title>Tritrichomonas musculus Genome.</title>
        <authorList>
            <person name="Alves-Ferreira E."/>
            <person name="Grigg M."/>
            <person name="Lorenzi H."/>
            <person name="Galac M."/>
        </authorList>
    </citation>
    <scope>NUCLEOTIDE SEQUENCE [LARGE SCALE GENOMIC DNA]</scope>
    <source>
        <strain evidence="2 3">EAF2021</strain>
    </source>
</reference>
<dbReference type="SUPFAM" id="SSF49785">
    <property type="entry name" value="Galactose-binding domain-like"/>
    <property type="match status" value="1"/>
</dbReference>
<dbReference type="InterPro" id="IPR000421">
    <property type="entry name" value="FA58C"/>
</dbReference>
<dbReference type="EMBL" id="JAPFFF010000008">
    <property type="protein sequence ID" value="KAK8884530.1"/>
    <property type="molecule type" value="Genomic_DNA"/>
</dbReference>
<dbReference type="Gene3D" id="2.60.120.260">
    <property type="entry name" value="Galactose-binding domain-like"/>
    <property type="match status" value="1"/>
</dbReference>
<dbReference type="InterPro" id="IPR008979">
    <property type="entry name" value="Galactose-bd-like_sf"/>
</dbReference>
<dbReference type="Proteomes" id="UP001470230">
    <property type="component" value="Unassembled WGS sequence"/>
</dbReference>
<evidence type="ECO:0000313" key="2">
    <source>
        <dbReference type="EMBL" id="KAK8884530.1"/>
    </source>
</evidence>
<keyword evidence="3" id="KW-1185">Reference proteome</keyword>
<organism evidence="2 3">
    <name type="scientific">Tritrichomonas musculus</name>
    <dbReference type="NCBI Taxonomy" id="1915356"/>
    <lineage>
        <taxon>Eukaryota</taxon>
        <taxon>Metamonada</taxon>
        <taxon>Parabasalia</taxon>
        <taxon>Tritrichomonadida</taxon>
        <taxon>Tritrichomonadidae</taxon>
        <taxon>Tritrichomonas</taxon>
    </lineage>
</organism>
<evidence type="ECO:0000259" key="1">
    <source>
        <dbReference type="Pfam" id="PF00754"/>
    </source>
</evidence>
<feature type="domain" description="F5/8 type C" evidence="1">
    <location>
        <begin position="322"/>
        <end position="448"/>
    </location>
</feature>
<gene>
    <name evidence="2" type="ORF">M9Y10_043644</name>
</gene>
<dbReference type="Pfam" id="PF00754">
    <property type="entry name" value="F5_F8_type_C"/>
    <property type="match status" value="1"/>
</dbReference>